<accession>A0A015IIM6</accession>
<dbReference type="GO" id="GO:0004674">
    <property type="term" value="F:protein serine/threonine kinase activity"/>
    <property type="evidence" value="ECO:0007669"/>
    <property type="project" value="TreeGrafter"/>
</dbReference>
<dbReference type="Pfam" id="PF07714">
    <property type="entry name" value="PK_Tyr_Ser-Thr"/>
    <property type="match status" value="1"/>
</dbReference>
<dbReference type="Proteomes" id="UP000022910">
    <property type="component" value="Unassembled WGS sequence"/>
</dbReference>
<dbReference type="OrthoDB" id="10321000at2759"/>
<sequence length="1303" mass="152932">MSFQNSENSEDNKDHLKYSIKNFTNCSSENELIDNFIQEMQLKVKDHHDIVLEWIPYNQFDKIKETSKSDSVTIYSAIWKDGPLFKNWWSKKYTRNSNKKVTLNCLCKSQYPIEFLINESTKCLTSHTNKHKDRLKIYGISQNPDTNDYILVQNNSICLINWMSGNKKIDDFIREMQVKIKEIKENYNVIFEWIPYSQFNNIKDTGKSDDSMTVYSAIWKDGPLCYDFCYYRKDSNKEVALKCLHKSQNSIESLINEVEILLTNKLYCESFKIYGISQYPCTNDYILVFSWTSGNKKIDDFIQEIQLSDIIFEWIPYNQLYEIREASKNSSMTVYSAIWKNGPLYYNHIYKDYKRRPNRKVALKNLHDSQNSIESLMIEVNEHLIKKLDCKYFGISQNPYTNDYIIVQNIFIWASGNEKIDDFIQEMQLKIKGCHNNVEFEWMPYSLFYEVKEIGKNDHTTIYSAIWKDGPLRFRYGEYKRDSNKKVTLKCLHNSQNSIESLMNEVKEYLTKKLDCEFFKIYGISQNPATNDYIIVQDIFIWASGNGKIDDFIQEMQLKTNNSDIVFEWIPYNLFYEVKEIGKNDDHATIYSAIWKNGPLCYDNGYYRKDSNEEVTLKYLHNSQNPIESLMNEVKKLSIDELDCKFIKVYGISQNPDTNDYIIVQNIFIWASGNGKINDFIQEMQLKTNNSNIVFEWIPYNLFYEIKEISKSDDGTTIYSAIWKDGPLCYDNGYYRKDSNEKVTLKCLHDSQNSVESLVNKVKILLPKKSDYDSFKIYGISQNPITNDYILVFNWISGNEKIDDFIQEMQLKTNNSDIVFEWIPYNQFYEIKEARKNSFMTVYYSAIWKNGPYIYKNSKRNPNKEVFIKCLHYSQNSIVSLINEVKEQLTKQLPLKIYGISQNPITNDYVIIQNTLIWASGNEKIDDSIQEMQSTIKEYHDIVFEWIPYNQFYEIKEIDKGGFATVYSAIWKDGPLLYLKGQDEKYSRESNKKVALKCLDNSQNLTNELLNEIKAYSTKEVYYNNSKILKVYGISQDPNTKNYIIVLQYAEGGNFNNWLNINENYKCFDWKNRVQTLYYIANSLKEIHEKQMVHHDFHIGNILFNAPYIETYVNKTYILDMGLCRKVGDINQNNIYGVMPYIAPEVLRGNPYTQAADIYSLGMVMYFVATGRQPFDDCAHDHLLALGICDGIRPEINVPKAPKSYIDLMKKCWDSTPENRPNITEFSESIWSVTFKKSEIEEAENYRDSQLSSLNEDKQITTHPQAVYTSRLLNPFTKSLNNHSECLDCAITDNTKQATSLND</sequence>
<dbReference type="InterPro" id="IPR011009">
    <property type="entry name" value="Kinase-like_dom_sf"/>
</dbReference>
<dbReference type="GO" id="GO:0005524">
    <property type="term" value="F:ATP binding"/>
    <property type="evidence" value="ECO:0007669"/>
    <property type="project" value="InterPro"/>
</dbReference>
<organism evidence="2 3">
    <name type="scientific">Rhizophagus irregularis (strain DAOM 197198w)</name>
    <name type="common">Glomus intraradices</name>
    <dbReference type="NCBI Taxonomy" id="1432141"/>
    <lineage>
        <taxon>Eukaryota</taxon>
        <taxon>Fungi</taxon>
        <taxon>Fungi incertae sedis</taxon>
        <taxon>Mucoromycota</taxon>
        <taxon>Glomeromycotina</taxon>
        <taxon>Glomeromycetes</taxon>
        <taxon>Glomerales</taxon>
        <taxon>Glomeraceae</taxon>
        <taxon>Rhizophagus</taxon>
    </lineage>
</organism>
<proteinExistence type="predicted"/>
<dbReference type="SUPFAM" id="SSF56112">
    <property type="entry name" value="Protein kinase-like (PK-like)"/>
    <property type="match status" value="1"/>
</dbReference>
<dbReference type="HOGENOM" id="CLU_000288_7_8_1"/>
<comment type="caution">
    <text evidence="2">The sequence shown here is derived from an EMBL/GenBank/DDBJ whole genome shotgun (WGS) entry which is preliminary data.</text>
</comment>
<dbReference type="PROSITE" id="PS50011">
    <property type="entry name" value="PROTEIN_KINASE_DOM"/>
    <property type="match status" value="1"/>
</dbReference>
<feature type="domain" description="Protein kinase" evidence="1">
    <location>
        <begin position="952"/>
        <end position="1232"/>
    </location>
</feature>
<reference evidence="2 3" key="1">
    <citation type="submission" date="2014-02" db="EMBL/GenBank/DDBJ databases">
        <title>Single nucleus genome sequencing reveals high similarity among nuclei of an endomycorrhizal fungus.</title>
        <authorList>
            <person name="Lin K."/>
            <person name="Geurts R."/>
            <person name="Zhang Z."/>
            <person name="Limpens E."/>
            <person name="Saunders D.G."/>
            <person name="Mu D."/>
            <person name="Pang E."/>
            <person name="Cao H."/>
            <person name="Cha H."/>
            <person name="Lin T."/>
            <person name="Zhou Q."/>
            <person name="Shang Y."/>
            <person name="Li Y."/>
            <person name="Ivanov S."/>
            <person name="Sharma T."/>
            <person name="Velzen R.V."/>
            <person name="Ruijter N.D."/>
            <person name="Aanen D.K."/>
            <person name="Win J."/>
            <person name="Kamoun S."/>
            <person name="Bisseling T."/>
            <person name="Huang S."/>
        </authorList>
    </citation>
    <scope>NUCLEOTIDE SEQUENCE [LARGE SCALE GENOMIC DNA]</scope>
    <source>
        <strain evidence="3">DAOM197198w</strain>
    </source>
</reference>
<dbReference type="Gene3D" id="1.10.510.10">
    <property type="entry name" value="Transferase(Phosphotransferase) domain 1"/>
    <property type="match status" value="1"/>
</dbReference>
<name>A0A015IIM6_RHIIW</name>
<dbReference type="InterPro" id="IPR001245">
    <property type="entry name" value="Ser-Thr/Tyr_kinase_cat_dom"/>
</dbReference>
<protein>
    <submittedName>
        <fullName evidence="2">Ste11p</fullName>
    </submittedName>
</protein>
<dbReference type="InterPro" id="IPR000719">
    <property type="entry name" value="Prot_kinase_dom"/>
</dbReference>
<evidence type="ECO:0000259" key="1">
    <source>
        <dbReference type="PROSITE" id="PS50011"/>
    </source>
</evidence>
<evidence type="ECO:0000313" key="3">
    <source>
        <dbReference type="Proteomes" id="UP000022910"/>
    </source>
</evidence>
<dbReference type="InterPro" id="IPR051681">
    <property type="entry name" value="Ser/Thr_Kinases-Pseudokinases"/>
</dbReference>
<gene>
    <name evidence="2" type="ORF">RirG_239250</name>
</gene>
<keyword evidence="3" id="KW-1185">Reference proteome</keyword>
<dbReference type="EMBL" id="JEMT01028695">
    <property type="protein sequence ID" value="EXX53940.1"/>
    <property type="molecule type" value="Genomic_DNA"/>
</dbReference>
<evidence type="ECO:0000313" key="2">
    <source>
        <dbReference type="EMBL" id="EXX53940.1"/>
    </source>
</evidence>
<dbReference type="PANTHER" id="PTHR44329">
    <property type="entry name" value="SERINE/THREONINE-PROTEIN KINASE TNNI3K-RELATED"/>
    <property type="match status" value="1"/>
</dbReference>